<evidence type="ECO:0000313" key="2">
    <source>
        <dbReference type="Proteomes" id="UP000010843"/>
    </source>
</evidence>
<dbReference type="KEGG" id="npe:Natpe_1393"/>
<dbReference type="HOGENOM" id="CLU_3057218_0_0_2"/>
<dbReference type="Proteomes" id="UP000010843">
    <property type="component" value="Chromosome"/>
</dbReference>
<accession>L0JL69</accession>
<dbReference type="EMBL" id="CP003372">
    <property type="protein sequence ID" value="AGB31297.1"/>
    <property type="molecule type" value="Genomic_DNA"/>
</dbReference>
<name>L0JL69_NATP1</name>
<sequence length="53" mass="5934">MASSCCSAVGGLPIAWGIEIRTLPTEFADAFQGAVQEDTDYDRERRRRERADD</sequence>
<dbReference type="AlphaFoldDB" id="L0JL69"/>
<proteinExistence type="predicted"/>
<protein>
    <submittedName>
        <fullName evidence="1">Uncharacterized protein</fullName>
    </submittedName>
</protein>
<gene>
    <name evidence="1" type="ordered locus">Natpe_1393</name>
</gene>
<evidence type="ECO:0000313" key="1">
    <source>
        <dbReference type="EMBL" id="AGB31297.1"/>
    </source>
</evidence>
<organism evidence="1 2">
    <name type="scientific">Natrinema pellirubrum (strain DSM 15624 / CIP 106293 / JCM 10476 / NCIMB 786 / 157)</name>
    <dbReference type="NCBI Taxonomy" id="797303"/>
    <lineage>
        <taxon>Archaea</taxon>
        <taxon>Methanobacteriati</taxon>
        <taxon>Methanobacteriota</taxon>
        <taxon>Stenosarchaea group</taxon>
        <taxon>Halobacteria</taxon>
        <taxon>Halobacteriales</taxon>
        <taxon>Natrialbaceae</taxon>
        <taxon>Natrinema</taxon>
    </lineage>
</organism>
<reference evidence="2" key="1">
    <citation type="submission" date="2012-02" db="EMBL/GenBank/DDBJ databases">
        <title>Complete sequence of chromosome of Natrinema pellirubrum DSM 15624.</title>
        <authorList>
            <person name="Lucas S."/>
            <person name="Han J."/>
            <person name="Lapidus A."/>
            <person name="Cheng J.-F."/>
            <person name="Goodwin L."/>
            <person name="Pitluck S."/>
            <person name="Peters L."/>
            <person name="Teshima H."/>
            <person name="Detter J.C."/>
            <person name="Han C."/>
            <person name="Tapia R."/>
            <person name="Land M."/>
            <person name="Hauser L."/>
            <person name="Kyrpides N."/>
            <person name="Ivanova N."/>
            <person name="Pagani I."/>
            <person name="Sproer C."/>
            <person name="Anderson I."/>
            <person name="Woyke T."/>
        </authorList>
    </citation>
    <scope>NUCLEOTIDE SEQUENCE [LARGE SCALE GENOMIC DNA]</scope>
    <source>
        <strain evidence="2">DSM 15624 / JCM 10476 / NCIMB 786</strain>
    </source>
</reference>